<comment type="caution">
    <text evidence="1">The sequence shown here is derived from an EMBL/GenBank/DDBJ whole genome shotgun (WGS) entry which is preliminary data.</text>
</comment>
<protein>
    <recommendedName>
        <fullName evidence="3">Knr4/Smi1-like domain-containing protein</fullName>
    </recommendedName>
</protein>
<dbReference type="EMBL" id="BAABHK010000031">
    <property type="protein sequence ID" value="GAA4640177.1"/>
    <property type="molecule type" value="Genomic_DNA"/>
</dbReference>
<reference evidence="2" key="1">
    <citation type="journal article" date="2019" name="Int. J. Syst. Evol. Microbiol.">
        <title>The Global Catalogue of Microorganisms (GCM) 10K type strain sequencing project: providing services to taxonomists for standard genome sequencing and annotation.</title>
        <authorList>
            <consortium name="The Broad Institute Genomics Platform"/>
            <consortium name="The Broad Institute Genome Sequencing Center for Infectious Disease"/>
            <person name="Wu L."/>
            <person name="Ma J."/>
        </authorList>
    </citation>
    <scope>NUCLEOTIDE SEQUENCE [LARGE SCALE GENOMIC DNA]</scope>
    <source>
        <strain evidence="2">JCM 17939</strain>
    </source>
</reference>
<evidence type="ECO:0000313" key="2">
    <source>
        <dbReference type="Proteomes" id="UP001501442"/>
    </source>
</evidence>
<organism evidence="1 2">
    <name type="scientific">Actinoallomurus vinaceus</name>
    <dbReference type="NCBI Taxonomy" id="1080074"/>
    <lineage>
        <taxon>Bacteria</taxon>
        <taxon>Bacillati</taxon>
        <taxon>Actinomycetota</taxon>
        <taxon>Actinomycetes</taxon>
        <taxon>Streptosporangiales</taxon>
        <taxon>Thermomonosporaceae</taxon>
        <taxon>Actinoallomurus</taxon>
    </lineage>
</organism>
<sequence length="327" mass="36632">MADVFSPIPELNLLKEFDDAQDDFFANGFEMDEYGKEIEEGLISFAQANGSGSLYGIWRKDDREDLATLPVVAMGDEGGVHVVARDFREFLRLLASIPADCEPWIDWESFGLRECDEPVENEPYLAWLKETFGITPADDWRAIVHGAQAELGKEWAAWIHPIMPDAVWSPVHELNLLDLFNNVARGGFANGFWLLDDDEDERLKNPELTADLMPFATNDSDTFFALWRLDDRTDLADLPVVALGTTAGAHVVARNVREFFQLIAGLTDTEIWCDETRVGLRACEPAPQREKFLSWLDENFGLRPADDPAAVIATAQAELGERPATRG</sequence>
<evidence type="ECO:0000313" key="1">
    <source>
        <dbReference type="EMBL" id="GAA4640177.1"/>
    </source>
</evidence>
<evidence type="ECO:0008006" key="3">
    <source>
        <dbReference type="Google" id="ProtNLM"/>
    </source>
</evidence>
<accession>A0ABP8UU10</accession>
<proteinExistence type="predicted"/>
<dbReference type="RefSeq" id="WP_345443852.1">
    <property type="nucleotide sequence ID" value="NZ_BAABHK010000031.1"/>
</dbReference>
<dbReference type="Proteomes" id="UP001501442">
    <property type="component" value="Unassembled WGS sequence"/>
</dbReference>
<keyword evidence="2" id="KW-1185">Reference proteome</keyword>
<gene>
    <name evidence="1" type="ORF">GCM10023196_104650</name>
</gene>
<name>A0ABP8UU10_9ACTN</name>